<accession>A0ABW5HAM5</accession>
<gene>
    <name evidence="1" type="ORF">ACFSVL_21550</name>
</gene>
<evidence type="ECO:0000313" key="1">
    <source>
        <dbReference type="EMBL" id="MFD2469985.1"/>
    </source>
</evidence>
<dbReference type="Gene3D" id="3.40.50.720">
    <property type="entry name" value="NAD(P)-binding Rossmann-like Domain"/>
    <property type="match status" value="1"/>
</dbReference>
<dbReference type="PANTHER" id="PTHR13812">
    <property type="entry name" value="KETIMINE REDUCTASE MU-CRYSTALLIN"/>
    <property type="match status" value="1"/>
</dbReference>
<dbReference type="InterPro" id="IPR023401">
    <property type="entry name" value="ODC_N"/>
</dbReference>
<proteinExistence type="predicted"/>
<sequence>MLTITADDAARALHFDALIPALREGFRRGAHTPDRHTHSLDEASGASLLLMPSWSDDAYLGVKLVTIFPGNNALGRPALSSAYILSSATTGEHLAVLDGDELTRRRTTATSVLAASHLARPDSRVLLVVGAGHIGGMLPAAYRSQFDLRTVLVHDTDPAAAHRLADALRTDGIDAEVVTDLADAVPRADIVSCATLATTPIIRGAWLRPGTHLDLIGSFRPHMREADDDCLRLSTVYIDTPTALAESGDLVQPAAAGVLDPATIAGTLGQLCRDEVAGRRDRDQITLFKAVGSGLADLAAAEHVLRSLSQPAA</sequence>
<dbReference type="SUPFAM" id="SSF51735">
    <property type="entry name" value="NAD(P)-binding Rossmann-fold domains"/>
    <property type="match status" value="1"/>
</dbReference>
<name>A0ABW5HAM5_9PSEU</name>
<evidence type="ECO:0000313" key="2">
    <source>
        <dbReference type="Proteomes" id="UP001597483"/>
    </source>
</evidence>
<dbReference type="Proteomes" id="UP001597483">
    <property type="component" value="Unassembled WGS sequence"/>
</dbReference>
<dbReference type="InterPro" id="IPR003462">
    <property type="entry name" value="ODC_Mu_crystall"/>
</dbReference>
<comment type="caution">
    <text evidence="1">The sequence shown here is derived from an EMBL/GenBank/DDBJ whole genome shotgun (WGS) entry which is preliminary data.</text>
</comment>
<organism evidence="1 2">
    <name type="scientific">Amycolatopsis silviterrae</name>
    <dbReference type="NCBI Taxonomy" id="1656914"/>
    <lineage>
        <taxon>Bacteria</taxon>
        <taxon>Bacillati</taxon>
        <taxon>Actinomycetota</taxon>
        <taxon>Actinomycetes</taxon>
        <taxon>Pseudonocardiales</taxon>
        <taxon>Pseudonocardiaceae</taxon>
        <taxon>Amycolatopsis</taxon>
    </lineage>
</organism>
<protein>
    <submittedName>
        <fullName evidence="1">Ornithine cyclodeaminase family protein</fullName>
    </submittedName>
</protein>
<keyword evidence="2" id="KW-1185">Reference proteome</keyword>
<dbReference type="PIRSF" id="PIRSF001439">
    <property type="entry name" value="CryM"/>
    <property type="match status" value="1"/>
</dbReference>
<dbReference type="RefSeq" id="WP_378306822.1">
    <property type="nucleotide sequence ID" value="NZ_JBHUKS010000015.1"/>
</dbReference>
<dbReference type="EMBL" id="JBHUKS010000015">
    <property type="protein sequence ID" value="MFD2469985.1"/>
    <property type="molecule type" value="Genomic_DNA"/>
</dbReference>
<dbReference type="Pfam" id="PF02423">
    <property type="entry name" value="OCD_Mu_crystall"/>
    <property type="match status" value="1"/>
</dbReference>
<dbReference type="NCBIfam" id="NF004793">
    <property type="entry name" value="PRK06141.1"/>
    <property type="match status" value="1"/>
</dbReference>
<dbReference type="PANTHER" id="PTHR13812:SF19">
    <property type="entry name" value="KETIMINE REDUCTASE MU-CRYSTALLIN"/>
    <property type="match status" value="1"/>
</dbReference>
<dbReference type="InterPro" id="IPR036291">
    <property type="entry name" value="NAD(P)-bd_dom_sf"/>
</dbReference>
<dbReference type="Gene3D" id="3.30.1780.10">
    <property type="entry name" value="ornithine cyclodeaminase, domain 1"/>
    <property type="match status" value="1"/>
</dbReference>
<reference evidence="2" key="1">
    <citation type="journal article" date="2019" name="Int. J. Syst. Evol. Microbiol.">
        <title>The Global Catalogue of Microorganisms (GCM) 10K type strain sequencing project: providing services to taxonomists for standard genome sequencing and annotation.</title>
        <authorList>
            <consortium name="The Broad Institute Genomics Platform"/>
            <consortium name="The Broad Institute Genome Sequencing Center for Infectious Disease"/>
            <person name="Wu L."/>
            <person name="Ma J."/>
        </authorList>
    </citation>
    <scope>NUCLEOTIDE SEQUENCE [LARGE SCALE GENOMIC DNA]</scope>
    <source>
        <strain evidence="2">CGMCC 4.7641</strain>
    </source>
</reference>